<dbReference type="AlphaFoldDB" id="A0A2U2PC53"/>
<feature type="domain" description="Thiamine phosphate synthase/TenI" evidence="1">
    <location>
        <begin position="17"/>
        <end position="177"/>
    </location>
</feature>
<organism evidence="2 3">
    <name type="scientific">Pararcticibacter amylolyticus</name>
    <dbReference type="NCBI Taxonomy" id="2173175"/>
    <lineage>
        <taxon>Bacteria</taxon>
        <taxon>Pseudomonadati</taxon>
        <taxon>Bacteroidota</taxon>
        <taxon>Sphingobacteriia</taxon>
        <taxon>Sphingobacteriales</taxon>
        <taxon>Sphingobacteriaceae</taxon>
        <taxon>Pararcticibacter</taxon>
    </lineage>
</organism>
<dbReference type="CDD" id="cd00564">
    <property type="entry name" value="TMP_TenI"/>
    <property type="match status" value="1"/>
</dbReference>
<reference evidence="2 3" key="1">
    <citation type="submission" date="2018-04" db="EMBL/GenBank/DDBJ databases">
        <title>Pedobacter chongqingensis sp. nov., isolated from a rottenly hemp rope.</title>
        <authorList>
            <person name="Cai Y."/>
        </authorList>
    </citation>
    <scope>NUCLEOTIDE SEQUENCE [LARGE SCALE GENOMIC DNA]</scope>
    <source>
        <strain evidence="2 3">FJ4-8</strain>
    </source>
</reference>
<accession>A0A2U2PC53</accession>
<dbReference type="OrthoDB" id="194683at2"/>
<evidence type="ECO:0000313" key="3">
    <source>
        <dbReference type="Proteomes" id="UP000245647"/>
    </source>
</evidence>
<evidence type="ECO:0000259" key="1">
    <source>
        <dbReference type="Pfam" id="PF02581"/>
    </source>
</evidence>
<protein>
    <submittedName>
        <fullName evidence="2">Thiamine phosphate synthase</fullName>
    </submittedName>
</protein>
<comment type="caution">
    <text evidence="2">The sequence shown here is derived from an EMBL/GenBank/DDBJ whole genome shotgun (WGS) entry which is preliminary data.</text>
</comment>
<dbReference type="InterPro" id="IPR013785">
    <property type="entry name" value="Aldolase_TIM"/>
</dbReference>
<dbReference type="InterPro" id="IPR036206">
    <property type="entry name" value="ThiamineP_synth_sf"/>
</dbReference>
<dbReference type="InterPro" id="IPR022998">
    <property type="entry name" value="ThiamineP_synth_TenI"/>
</dbReference>
<sequence>MQLIVISNPEGFSGEAAVINHLFGAGMLRFHLRKPGSSAGEFGALLDRIDPAFYPRIALHQHHGLAQTYGINRLHYTEEARRQASANVIESKVQRGYLLSTSVHEVQHLSSPGPFEYVFFGPVFNSISKPGYRSAVKPGFRIKPAPGRPLVIALGGIEAGHLPAIKEMGFGGAAVLGTVWQQPEKAIEIFTLLQANMPVQQDLL</sequence>
<dbReference type="RefSeq" id="WP_109417572.1">
    <property type="nucleotide sequence ID" value="NZ_QEAS01000019.1"/>
</dbReference>
<dbReference type="Gene3D" id="3.20.20.70">
    <property type="entry name" value="Aldolase class I"/>
    <property type="match status" value="1"/>
</dbReference>
<dbReference type="SUPFAM" id="SSF51391">
    <property type="entry name" value="Thiamin phosphate synthase"/>
    <property type="match status" value="1"/>
</dbReference>
<name>A0A2U2PC53_9SPHI</name>
<gene>
    <name evidence="2" type="ORF">DDR33_19995</name>
</gene>
<dbReference type="Pfam" id="PF02581">
    <property type="entry name" value="TMP-TENI"/>
    <property type="match status" value="1"/>
</dbReference>
<dbReference type="Proteomes" id="UP000245647">
    <property type="component" value="Unassembled WGS sequence"/>
</dbReference>
<proteinExistence type="predicted"/>
<keyword evidence="3" id="KW-1185">Reference proteome</keyword>
<dbReference type="EMBL" id="QEAS01000019">
    <property type="protein sequence ID" value="PWG78935.1"/>
    <property type="molecule type" value="Genomic_DNA"/>
</dbReference>
<evidence type="ECO:0000313" key="2">
    <source>
        <dbReference type="EMBL" id="PWG78935.1"/>
    </source>
</evidence>
<dbReference type="GO" id="GO:0009228">
    <property type="term" value="P:thiamine biosynthetic process"/>
    <property type="evidence" value="ECO:0007669"/>
    <property type="project" value="UniProtKB-KW"/>
</dbReference>